<evidence type="ECO:0000256" key="1">
    <source>
        <dbReference type="SAM" id="SignalP"/>
    </source>
</evidence>
<reference evidence="2 3" key="1">
    <citation type="submission" date="2024-11" db="EMBL/GenBank/DDBJ databases">
        <title>Chromosome-level genome assembly of the freshwater bivalve Anodonta woodiana.</title>
        <authorList>
            <person name="Chen X."/>
        </authorList>
    </citation>
    <scope>NUCLEOTIDE SEQUENCE [LARGE SCALE GENOMIC DNA]</scope>
    <source>
        <strain evidence="2">MN2024</strain>
        <tissue evidence="2">Gills</tissue>
    </source>
</reference>
<comment type="caution">
    <text evidence="2">The sequence shown here is derived from an EMBL/GenBank/DDBJ whole genome shotgun (WGS) entry which is preliminary data.</text>
</comment>
<proteinExistence type="predicted"/>
<keyword evidence="3" id="KW-1185">Reference proteome</keyword>
<gene>
    <name evidence="2" type="ORF">ACJMK2_020133</name>
</gene>
<feature type="chain" id="PRO_5044754994" evidence="1">
    <location>
        <begin position="19"/>
        <end position="135"/>
    </location>
</feature>
<feature type="signal peptide" evidence="1">
    <location>
        <begin position="1"/>
        <end position="18"/>
    </location>
</feature>
<protein>
    <submittedName>
        <fullName evidence="2">Uncharacterized protein</fullName>
    </submittedName>
</protein>
<name>A0ABD3U0M5_SINWO</name>
<dbReference type="EMBL" id="JBJQND010000017">
    <property type="protein sequence ID" value="KAL3842068.1"/>
    <property type="molecule type" value="Genomic_DNA"/>
</dbReference>
<accession>A0ABD3U0M5</accession>
<evidence type="ECO:0000313" key="2">
    <source>
        <dbReference type="EMBL" id="KAL3842068.1"/>
    </source>
</evidence>
<dbReference type="Proteomes" id="UP001634394">
    <property type="component" value="Unassembled WGS sequence"/>
</dbReference>
<organism evidence="2 3">
    <name type="scientific">Sinanodonta woodiana</name>
    <name type="common">Chinese pond mussel</name>
    <name type="synonym">Anodonta woodiana</name>
    <dbReference type="NCBI Taxonomy" id="1069815"/>
    <lineage>
        <taxon>Eukaryota</taxon>
        <taxon>Metazoa</taxon>
        <taxon>Spiralia</taxon>
        <taxon>Lophotrochozoa</taxon>
        <taxon>Mollusca</taxon>
        <taxon>Bivalvia</taxon>
        <taxon>Autobranchia</taxon>
        <taxon>Heteroconchia</taxon>
        <taxon>Palaeoheterodonta</taxon>
        <taxon>Unionida</taxon>
        <taxon>Unionoidea</taxon>
        <taxon>Unionidae</taxon>
        <taxon>Unioninae</taxon>
        <taxon>Sinanodonta</taxon>
    </lineage>
</organism>
<dbReference type="AlphaFoldDB" id="A0ABD3U0M5"/>
<sequence length="135" mass="15635">MKFLTIPILISMVLCVFAESRVSTVSSSKSKRSIRADPVLDRILGRKVGYRPYDFTKRKRSGLDDLYLDDLWRAEPMADVKNDLSNEIPVVHSYHEDEQPQIPVDMKANRMIDDFILFLTMRDAGLLDMCLGRRR</sequence>
<keyword evidence="1" id="KW-0732">Signal</keyword>
<evidence type="ECO:0000313" key="3">
    <source>
        <dbReference type="Proteomes" id="UP001634394"/>
    </source>
</evidence>